<protein>
    <recommendedName>
        <fullName evidence="4">RPGRIP1 C-terminal domain-containing protein</fullName>
    </recommendedName>
</protein>
<organism evidence="3">
    <name type="scientific">Photinus pyralis</name>
    <name type="common">Common eastern firefly</name>
    <name type="synonym">Lampyris pyralis</name>
    <dbReference type="NCBI Taxonomy" id="7054"/>
    <lineage>
        <taxon>Eukaryota</taxon>
        <taxon>Metazoa</taxon>
        <taxon>Ecdysozoa</taxon>
        <taxon>Arthropoda</taxon>
        <taxon>Hexapoda</taxon>
        <taxon>Insecta</taxon>
        <taxon>Pterygota</taxon>
        <taxon>Neoptera</taxon>
        <taxon>Endopterygota</taxon>
        <taxon>Coleoptera</taxon>
        <taxon>Polyphaga</taxon>
        <taxon>Elateriformia</taxon>
        <taxon>Elateroidea</taxon>
        <taxon>Lampyridae</taxon>
        <taxon>Lampyrinae</taxon>
        <taxon>Photinus</taxon>
    </lineage>
</organism>
<dbReference type="InterPro" id="IPR021656">
    <property type="entry name" value="C2-C2_1"/>
</dbReference>
<evidence type="ECO:0000259" key="2">
    <source>
        <dbReference type="Pfam" id="PF18111"/>
    </source>
</evidence>
<dbReference type="AlphaFoldDB" id="A0A1Y1KEM0"/>
<evidence type="ECO:0000259" key="1">
    <source>
        <dbReference type="Pfam" id="PF11618"/>
    </source>
</evidence>
<dbReference type="Pfam" id="PF18111">
    <property type="entry name" value="RPGR1_C"/>
    <property type="match status" value="1"/>
</dbReference>
<dbReference type="Gene3D" id="2.60.40.150">
    <property type="entry name" value="C2 domain"/>
    <property type="match status" value="2"/>
</dbReference>
<dbReference type="EMBL" id="GEZM01087295">
    <property type="protein sequence ID" value="JAV58791.1"/>
    <property type="molecule type" value="Transcribed_RNA"/>
</dbReference>
<sequence>MSTSRSVSKSELSITYLRQTPTGNYVLAPITVVCPGTLSRYIQQRYSSRHAILKKNSGSKSSMRLSFPVEKIREQTHFSPVMIDKTQGMFEIRVGKLNLTQTAIDRIGRDFYFSPCTLTISWTLFDFEKTVVSVFNPSINENSVETSFFYTIDVCDGFLEHISQNDLILQLWASEGEKEVYLGSGEFSLIDVIDTPQKDLYADVTFTDADKAALLRNTTIGVVYGTLSLSYRFVCDLSTLNDGSLLGWQQKRRTASIIGFHLPSVDSSAGSSSSFDPAVDPSENEIDNFQEALDLVLVRNRALKLTQSEIANELEERVRWLHDEANWKRTLQEHAILTGKDPNAVQWRQWRSSSSANVQLRDYETESVDYDLKVTILITRAKVFDFCGIFEKFFVRYSFLTHNVKSSHQSITRRDVLFKFEKVFPIHPKDNEADCHKLVKDIRNKEHFLISLIGEHTEDQFVKGHEIGTAKIALLDLVEMTSNMLCTELPLRDRETEVGYVALSITGILAMREVAIKLMAPPDFPIIDR</sequence>
<dbReference type="Pfam" id="PF11618">
    <property type="entry name" value="C2-C2_1"/>
    <property type="match status" value="1"/>
</dbReference>
<evidence type="ECO:0008006" key="4">
    <source>
        <dbReference type="Google" id="ProtNLM"/>
    </source>
</evidence>
<reference evidence="3" key="1">
    <citation type="journal article" date="2016" name="Sci. Rep.">
        <title>Molecular characterization of firefly nuptial gifts: a multi-omics approach sheds light on postcopulatory sexual selection.</title>
        <authorList>
            <person name="Al-Wathiqui N."/>
            <person name="Fallon T.R."/>
            <person name="South A."/>
            <person name="Weng J.K."/>
            <person name="Lewis S.M."/>
        </authorList>
    </citation>
    <scope>NUCLEOTIDE SEQUENCE</scope>
</reference>
<feature type="domain" description="RPGRIP1 C-terminal" evidence="2">
    <location>
        <begin position="382"/>
        <end position="514"/>
    </location>
</feature>
<dbReference type="InterPro" id="IPR035892">
    <property type="entry name" value="C2_domain_sf"/>
</dbReference>
<dbReference type="SUPFAM" id="SSF49562">
    <property type="entry name" value="C2 domain (Calcium/lipid-binding domain, CaLB)"/>
    <property type="match status" value="1"/>
</dbReference>
<feature type="domain" description="RPGR-interacting protein 1 first C2" evidence="1">
    <location>
        <begin position="83"/>
        <end position="229"/>
    </location>
</feature>
<proteinExistence type="predicted"/>
<evidence type="ECO:0000313" key="3">
    <source>
        <dbReference type="EMBL" id="JAV58791.1"/>
    </source>
</evidence>
<accession>A0A1Y1KEM0</accession>
<name>A0A1Y1KEM0_PHOPY</name>
<dbReference type="InterPro" id="IPR041091">
    <property type="entry name" value="RPGRIP1_C"/>
</dbReference>